<gene>
    <name evidence="1" type="ORF">IF1G_01799</name>
</gene>
<reference evidence="1 2" key="1">
    <citation type="journal article" date="2019" name="Appl. Microbiol. Biotechnol.">
        <title>Genome sequence of Isaria javanica and comparative genome analysis insights into family S53 peptidase evolution in fungal entomopathogens.</title>
        <authorList>
            <person name="Lin R."/>
            <person name="Zhang X."/>
            <person name="Xin B."/>
            <person name="Zou M."/>
            <person name="Gao Y."/>
            <person name="Qin F."/>
            <person name="Hu Q."/>
            <person name="Xie B."/>
            <person name="Cheng X."/>
        </authorList>
    </citation>
    <scope>NUCLEOTIDE SEQUENCE [LARGE SCALE GENOMIC DNA]</scope>
    <source>
        <strain evidence="1 2">IJ1G</strain>
    </source>
</reference>
<evidence type="ECO:0000313" key="1">
    <source>
        <dbReference type="EMBL" id="TQV99584.1"/>
    </source>
</evidence>
<protein>
    <submittedName>
        <fullName evidence="1">Uncharacterized protein</fullName>
    </submittedName>
</protein>
<name>A0A545VCZ0_9HYPO</name>
<sequence length="56" mass="6079">MDPLFLTESIVAVTNAAVQVGKVLAKIHEDWEQSLPGRMHALHDGISDLTLVLNPS</sequence>
<keyword evidence="2" id="KW-1185">Reference proteome</keyword>
<accession>A0A545VCZ0</accession>
<evidence type="ECO:0000313" key="2">
    <source>
        <dbReference type="Proteomes" id="UP000315783"/>
    </source>
</evidence>
<dbReference type="EMBL" id="SPUK01000002">
    <property type="protein sequence ID" value="TQV99584.1"/>
    <property type="molecule type" value="Genomic_DNA"/>
</dbReference>
<dbReference type="AlphaFoldDB" id="A0A545VCZ0"/>
<dbReference type="Proteomes" id="UP000315783">
    <property type="component" value="Unassembled WGS sequence"/>
</dbReference>
<comment type="caution">
    <text evidence="1">The sequence shown here is derived from an EMBL/GenBank/DDBJ whole genome shotgun (WGS) entry which is preliminary data.</text>
</comment>
<proteinExistence type="predicted"/>
<organism evidence="1 2">
    <name type="scientific">Cordyceps javanica</name>
    <dbReference type="NCBI Taxonomy" id="43265"/>
    <lineage>
        <taxon>Eukaryota</taxon>
        <taxon>Fungi</taxon>
        <taxon>Dikarya</taxon>
        <taxon>Ascomycota</taxon>
        <taxon>Pezizomycotina</taxon>
        <taxon>Sordariomycetes</taxon>
        <taxon>Hypocreomycetidae</taxon>
        <taxon>Hypocreales</taxon>
        <taxon>Cordycipitaceae</taxon>
        <taxon>Cordyceps</taxon>
    </lineage>
</organism>